<protein>
    <submittedName>
        <fullName evidence="1">Uncharacterized protein</fullName>
    </submittedName>
</protein>
<dbReference type="AlphaFoldDB" id="A0A0A9DWE3"/>
<reference evidence="1" key="2">
    <citation type="journal article" date="2015" name="Data Brief">
        <title>Shoot transcriptome of the giant reed, Arundo donax.</title>
        <authorList>
            <person name="Barrero R.A."/>
            <person name="Guerrero F.D."/>
            <person name="Moolhuijzen P."/>
            <person name="Goolsby J.A."/>
            <person name="Tidwell J."/>
            <person name="Bellgard S.E."/>
            <person name="Bellgard M.I."/>
        </authorList>
    </citation>
    <scope>NUCLEOTIDE SEQUENCE</scope>
    <source>
        <tissue evidence="1">Shoot tissue taken approximately 20 cm above the soil surface</tissue>
    </source>
</reference>
<evidence type="ECO:0000313" key="1">
    <source>
        <dbReference type="EMBL" id="JAD89990.1"/>
    </source>
</evidence>
<dbReference type="EMBL" id="GBRH01207905">
    <property type="protein sequence ID" value="JAD89990.1"/>
    <property type="molecule type" value="Transcribed_RNA"/>
</dbReference>
<proteinExistence type="predicted"/>
<organism evidence="1">
    <name type="scientific">Arundo donax</name>
    <name type="common">Giant reed</name>
    <name type="synonym">Donax arundinaceus</name>
    <dbReference type="NCBI Taxonomy" id="35708"/>
    <lineage>
        <taxon>Eukaryota</taxon>
        <taxon>Viridiplantae</taxon>
        <taxon>Streptophyta</taxon>
        <taxon>Embryophyta</taxon>
        <taxon>Tracheophyta</taxon>
        <taxon>Spermatophyta</taxon>
        <taxon>Magnoliopsida</taxon>
        <taxon>Liliopsida</taxon>
        <taxon>Poales</taxon>
        <taxon>Poaceae</taxon>
        <taxon>PACMAD clade</taxon>
        <taxon>Arundinoideae</taxon>
        <taxon>Arundineae</taxon>
        <taxon>Arundo</taxon>
    </lineage>
</organism>
<name>A0A0A9DWE3_ARUDO</name>
<sequence>MTDGPPGGKCFNRNGQPPRYKPSTVLSYTDSFLMNLFTIAYARASIKKGPNSIIDQRGNLPTEFLPRIRGRSTTLWDAKVTIQATKLVARKGNTTIQNWWLGKGTQQLSCPSPTN</sequence>
<accession>A0A0A9DWE3</accession>
<reference evidence="1" key="1">
    <citation type="submission" date="2014-09" db="EMBL/GenBank/DDBJ databases">
        <authorList>
            <person name="Magalhaes I.L.F."/>
            <person name="Oliveira U."/>
            <person name="Santos F.R."/>
            <person name="Vidigal T.H.D.A."/>
            <person name="Brescovit A.D."/>
            <person name="Santos A.J."/>
        </authorList>
    </citation>
    <scope>NUCLEOTIDE SEQUENCE</scope>
    <source>
        <tissue evidence="1">Shoot tissue taken approximately 20 cm above the soil surface</tissue>
    </source>
</reference>